<feature type="transmembrane region" description="Helical" evidence="1">
    <location>
        <begin position="264"/>
        <end position="282"/>
    </location>
</feature>
<dbReference type="SUPFAM" id="SSF103473">
    <property type="entry name" value="MFS general substrate transporter"/>
    <property type="match status" value="1"/>
</dbReference>
<dbReference type="EMBL" id="CP020477">
    <property type="protein sequence ID" value="ARM76832.1"/>
    <property type="molecule type" value="Genomic_DNA"/>
</dbReference>
<feature type="transmembrane region" description="Helical" evidence="1">
    <location>
        <begin position="82"/>
        <end position="103"/>
    </location>
</feature>
<feature type="transmembrane region" description="Helical" evidence="1">
    <location>
        <begin position="157"/>
        <end position="177"/>
    </location>
</feature>
<evidence type="ECO:0000313" key="3">
    <source>
        <dbReference type="Proteomes" id="UP000193404"/>
    </source>
</evidence>
<keyword evidence="1" id="KW-0812">Transmembrane</keyword>
<feature type="transmembrane region" description="Helical" evidence="1">
    <location>
        <begin position="204"/>
        <end position="225"/>
    </location>
</feature>
<sequence length="379" mass="42192">MDNSVKQYAIFNGFTIYGVIIMELTLYWLLYKVINNPFLYVPVAAAQPISKLGFSYIGGYIADKYNNRKMYLTYSVLNRASILLSALFVYLDNPLLAVIFFLARWANVTLGAQVTETTIFKKIPKEEIAKGYYYIRLGKEILEIAGILSWPILLSYFQVWTAGIGAIVSEIGVIILSRFMSNERSKKVISFSQGIKEYFSNKTIFSVFFPLSIIEGGIGMVYFFPAALIQLMHGTAIEYTVAEVVGSLSRLIGSWVSTKITSSVKLAIGSILSYLLVFISLIPKDPWLVGLGLFGVGFGDSLYAVIFYTALKMSRNEVYGSILGIDEIVTNSIRLAYEGVAGLLYSIAYYAVPLLGFGTTLVFGIFLLFNKDWRIKIGG</sequence>
<reference evidence="2 3" key="1">
    <citation type="submission" date="2017-03" db="EMBL/GenBank/DDBJ databases">
        <title>Sulfur activation and transportation mechanism of thermophilic Archaea Acidianus manzaensis YN-25.</title>
        <authorList>
            <person name="Ma Y."/>
            <person name="Yang Y."/>
            <person name="Xia J."/>
        </authorList>
    </citation>
    <scope>NUCLEOTIDE SEQUENCE [LARGE SCALE GENOMIC DNA]</scope>
    <source>
        <strain evidence="2 3">YN-25</strain>
    </source>
</reference>
<dbReference type="KEGG" id="aman:B6F84_12920"/>
<keyword evidence="3" id="KW-1185">Reference proteome</keyword>
<keyword evidence="1" id="KW-0472">Membrane</keyword>
<organism evidence="2 3">
    <name type="scientific">Acidianus manzaensis</name>
    <dbReference type="NCBI Taxonomy" id="282676"/>
    <lineage>
        <taxon>Archaea</taxon>
        <taxon>Thermoproteota</taxon>
        <taxon>Thermoprotei</taxon>
        <taxon>Sulfolobales</taxon>
        <taxon>Sulfolobaceae</taxon>
        <taxon>Acidianus</taxon>
    </lineage>
</organism>
<keyword evidence="1" id="KW-1133">Transmembrane helix</keyword>
<feature type="transmembrane region" description="Helical" evidence="1">
    <location>
        <begin position="288"/>
        <end position="311"/>
    </location>
</feature>
<proteinExistence type="predicted"/>
<protein>
    <recommendedName>
        <fullName evidence="4">MFS transporter</fullName>
    </recommendedName>
</protein>
<name>A0A1W6K2Z9_9CREN</name>
<gene>
    <name evidence="2" type="ORF">B6F84_12920</name>
</gene>
<feature type="transmembrane region" description="Helical" evidence="1">
    <location>
        <begin position="9"/>
        <end position="31"/>
    </location>
</feature>
<evidence type="ECO:0000313" key="2">
    <source>
        <dbReference type="EMBL" id="ARM76832.1"/>
    </source>
</evidence>
<dbReference type="AlphaFoldDB" id="A0A1W6K2Z9"/>
<dbReference type="InterPro" id="IPR036259">
    <property type="entry name" value="MFS_trans_sf"/>
</dbReference>
<accession>A0A1W6K2Z9</accession>
<evidence type="ECO:0000256" key="1">
    <source>
        <dbReference type="SAM" id="Phobius"/>
    </source>
</evidence>
<feature type="transmembrane region" description="Helical" evidence="1">
    <location>
        <begin position="343"/>
        <end position="369"/>
    </location>
</feature>
<evidence type="ECO:0008006" key="4">
    <source>
        <dbReference type="Google" id="ProtNLM"/>
    </source>
</evidence>
<dbReference type="Gene3D" id="1.20.1250.20">
    <property type="entry name" value="MFS general substrate transporter like domains"/>
    <property type="match status" value="1"/>
</dbReference>
<feature type="transmembrane region" description="Helical" evidence="1">
    <location>
        <begin position="37"/>
        <end position="61"/>
    </location>
</feature>
<dbReference type="Proteomes" id="UP000193404">
    <property type="component" value="Chromosome"/>
</dbReference>